<dbReference type="EMBL" id="VANU01000008">
    <property type="protein sequence ID" value="TLP35509.1"/>
    <property type="molecule type" value="Genomic_DNA"/>
</dbReference>
<dbReference type="OrthoDB" id="5339525at2"/>
<comment type="caution">
    <text evidence="1">The sequence shown here is derived from an EMBL/GenBank/DDBJ whole genome shotgun (WGS) entry which is preliminary data.</text>
</comment>
<protein>
    <submittedName>
        <fullName evidence="1">Sua5 YciO YrdC YwlC family protein</fullName>
    </submittedName>
</protein>
<dbReference type="AlphaFoldDB" id="A0A5R8XWX2"/>
<evidence type="ECO:0000313" key="2">
    <source>
        <dbReference type="Proteomes" id="UP000308901"/>
    </source>
</evidence>
<organism evidence="1 2">
    <name type="scientific">Arcobacter arenosus</name>
    <dbReference type="NCBI Taxonomy" id="2576037"/>
    <lineage>
        <taxon>Bacteria</taxon>
        <taxon>Pseudomonadati</taxon>
        <taxon>Campylobacterota</taxon>
        <taxon>Epsilonproteobacteria</taxon>
        <taxon>Campylobacterales</taxon>
        <taxon>Arcobacteraceae</taxon>
        <taxon>Arcobacter</taxon>
    </lineage>
</organism>
<reference evidence="1 2" key="1">
    <citation type="submission" date="2019-05" db="EMBL/GenBank/DDBJ databases">
        <title>Arcobacter sp. nov., isolated from sea sediment.</title>
        <authorList>
            <person name="Kim W."/>
        </authorList>
    </citation>
    <scope>NUCLEOTIDE SEQUENCE [LARGE SCALE GENOMIC DNA]</scope>
    <source>
        <strain evidence="1 2">CAU 1517</strain>
    </source>
</reference>
<proteinExistence type="predicted"/>
<dbReference type="Proteomes" id="UP000308901">
    <property type="component" value="Unassembled WGS sequence"/>
</dbReference>
<keyword evidence="2" id="KW-1185">Reference proteome</keyword>
<evidence type="ECO:0000313" key="1">
    <source>
        <dbReference type="EMBL" id="TLP35509.1"/>
    </source>
</evidence>
<dbReference type="SUPFAM" id="SSF55821">
    <property type="entry name" value="YrdC/RibB"/>
    <property type="match status" value="1"/>
</dbReference>
<dbReference type="Gene3D" id="3.90.870.10">
    <property type="entry name" value="DHBP synthase"/>
    <property type="match status" value="1"/>
</dbReference>
<sequence>MTKSSEKVYLVQTDTTVGFSSSSDEKLSGIKQRPNSQKMLQTVDSFKTLNSFTRVPKEHKKRVRHSKKTTFIYPNGNSYRVIFQDSDFYNFIKKFKSLYSTSANLTGKNFDEIFAKEKSDVIVYSKDNFNETTASTIYKLSKIKKKKIR</sequence>
<dbReference type="RefSeq" id="WP_138153758.1">
    <property type="nucleotide sequence ID" value="NZ_VANU01000008.1"/>
</dbReference>
<name>A0A5R8XWX2_9BACT</name>
<gene>
    <name evidence="1" type="ORF">FDK22_14760</name>
</gene>
<dbReference type="InterPro" id="IPR017945">
    <property type="entry name" value="DHBP_synth_RibB-like_a/b_dom"/>
</dbReference>
<accession>A0A5R8XWX2</accession>